<accession>A0ABX0UMB8</accession>
<sequence length="201" mass="22935">MKNYFLLLFMLFVATCNVSAQNEPSTGTFWHPNPAVYDVKHALEIESLVPMFLTGGYHFALGYRYKKFRIRASVINGGTYNAETAGLKNSSAEFKRYYTTSPGVFLGYNVWKNLEVYTYLEFHTFEITQKSTGMKKDLKSTDSGLGVSYQFFIGKIFYVQPGLHLYLRSNNSVNFGDATYNIPNADVSPVIRIGARLWKKY</sequence>
<protein>
    <recommendedName>
        <fullName evidence="4">Outer membrane protein beta-barrel domain-containing protein</fullName>
    </recommendedName>
</protein>
<feature type="signal peptide" evidence="1">
    <location>
        <begin position="1"/>
        <end position="20"/>
    </location>
</feature>
<evidence type="ECO:0008006" key="4">
    <source>
        <dbReference type="Google" id="ProtNLM"/>
    </source>
</evidence>
<keyword evidence="1" id="KW-0732">Signal</keyword>
<evidence type="ECO:0000313" key="2">
    <source>
        <dbReference type="EMBL" id="NIJ52595.1"/>
    </source>
</evidence>
<feature type="chain" id="PRO_5047189899" description="Outer membrane protein beta-barrel domain-containing protein" evidence="1">
    <location>
        <begin position="21"/>
        <end position="201"/>
    </location>
</feature>
<name>A0ABX0UMB8_9BACT</name>
<dbReference type="Proteomes" id="UP001179181">
    <property type="component" value="Unassembled WGS sequence"/>
</dbReference>
<proteinExistence type="predicted"/>
<dbReference type="RefSeq" id="WP_167269163.1">
    <property type="nucleotide sequence ID" value="NZ_JAASQJ010000002.1"/>
</dbReference>
<gene>
    <name evidence="2" type="ORF">FHS68_001765</name>
</gene>
<reference evidence="2 3" key="1">
    <citation type="submission" date="2020-03" db="EMBL/GenBank/DDBJ databases">
        <title>Genomic Encyclopedia of Type Strains, Phase IV (KMG-IV): sequencing the most valuable type-strain genomes for metagenomic binning, comparative biology and taxonomic classification.</title>
        <authorList>
            <person name="Goeker M."/>
        </authorList>
    </citation>
    <scope>NUCLEOTIDE SEQUENCE [LARGE SCALE GENOMIC DNA]</scope>
    <source>
        <strain evidence="2 3">DSM 102865</strain>
    </source>
</reference>
<evidence type="ECO:0000256" key="1">
    <source>
        <dbReference type="SAM" id="SignalP"/>
    </source>
</evidence>
<dbReference type="EMBL" id="JAASQJ010000002">
    <property type="protein sequence ID" value="NIJ52595.1"/>
    <property type="molecule type" value="Genomic_DNA"/>
</dbReference>
<keyword evidence="3" id="KW-1185">Reference proteome</keyword>
<organism evidence="2 3">
    <name type="scientific">Dyadobacter arcticus</name>
    <dbReference type="NCBI Taxonomy" id="1078754"/>
    <lineage>
        <taxon>Bacteria</taxon>
        <taxon>Pseudomonadati</taxon>
        <taxon>Bacteroidota</taxon>
        <taxon>Cytophagia</taxon>
        <taxon>Cytophagales</taxon>
        <taxon>Spirosomataceae</taxon>
        <taxon>Dyadobacter</taxon>
    </lineage>
</organism>
<evidence type="ECO:0000313" key="3">
    <source>
        <dbReference type="Proteomes" id="UP001179181"/>
    </source>
</evidence>
<comment type="caution">
    <text evidence="2">The sequence shown here is derived from an EMBL/GenBank/DDBJ whole genome shotgun (WGS) entry which is preliminary data.</text>
</comment>